<protein>
    <submittedName>
        <fullName evidence="1">Uncharacterized protein</fullName>
    </submittedName>
</protein>
<organism evidence="1 2">
    <name type="scientific">Champsocephalus esox</name>
    <name type="common">pike icefish</name>
    <dbReference type="NCBI Taxonomy" id="159716"/>
    <lineage>
        <taxon>Eukaryota</taxon>
        <taxon>Metazoa</taxon>
        <taxon>Chordata</taxon>
        <taxon>Craniata</taxon>
        <taxon>Vertebrata</taxon>
        <taxon>Euteleostomi</taxon>
        <taxon>Actinopterygii</taxon>
        <taxon>Neopterygii</taxon>
        <taxon>Teleostei</taxon>
        <taxon>Neoteleostei</taxon>
        <taxon>Acanthomorphata</taxon>
        <taxon>Eupercaria</taxon>
        <taxon>Perciformes</taxon>
        <taxon>Notothenioidei</taxon>
        <taxon>Channichthyidae</taxon>
        <taxon>Champsocephalus</taxon>
    </lineage>
</organism>
<accession>A0AAN8AZH1</accession>
<keyword evidence="2" id="KW-1185">Reference proteome</keyword>
<dbReference type="AlphaFoldDB" id="A0AAN8AZH1"/>
<gene>
    <name evidence="1" type="ORF">CesoFtcFv8_026593</name>
</gene>
<evidence type="ECO:0000313" key="2">
    <source>
        <dbReference type="Proteomes" id="UP001335648"/>
    </source>
</evidence>
<comment type="caution">
    <text evidence="1">The sequence shown here is derived from an EMBL/GenBank/DDBJ whole genome shotgun (WGS) entry which is preliminary data.</text>
</comment>
<proteinExistence type="predicted"/>
<dbReference type="EMBL" id="JAULUE010002068">
    <property type="protein sequence ID" value="KAK5875519.1"/>
    <property type="molecule type" value="Genomic_DNA"/>
</dbReference>
<sequence>MPHQVQDAEEDSLMALTDSIIACGYSGPIKADRKKDILEAIVLHSWLRLLLILQQLRDGLALYGLDKLLVEQPLLCQAAFRE</sequence>
<dbReference type="Proteomes" id="UP001335648">
    <property type="component" value="Unassembled WGS sequence"/>
</dbReference>
<name>A0AAN8AZH1_9TELE</name>
<evidence type="ECO:0000313" key="1">
    <source>
        <dbReference type="EMBL" id="KAK5875519.1"/>
    </source>
</evidence>
<reference evidence="1 2" key="1">
    <citation type="journal article" date="2023" name="Mol. Biol. Evol.">
        <title>Genomics of Secondarily Temperate Adaptation in the Only Non-Antarctic Icefish.</title>
        <authorList>
            <person name="Rivera-Colon A.G."/>
            <person name="Rayamajhi N."/>
            <person name="Minhas B.F."/>
            <person name="Madrigal G."/>
            <person name="Bilyk K.T."/>
            <person name="Yoon V."/>
            <person name="Hune M."/>
            <person name="Gregory S."/>
            <person name="Cheng C.H.C."/>
            <person name="Catchen J.M."/>
        </authorList>
    </citation>
    <scope>NUCLEOTIDE SEQUENCE [LARGE SCALE GENOMIC DNA]</scope>
    <source>
        <strain evidence="1">JC2023a</strain>
    </source>
</reference>